<name>A0A815YXE7_9BILA</name>
<keyword evidence="5" id="KW-1185">Reference proteome</keyword>
<dbReference type="EMBL" id="CAJOBC010096782">
    <property type="protein sequence ID" value="CAF4442634.1"/>
    <property type="molecule type" value="Genomic_DNA"/>
</dbReference>
<dbReference type="Proteomes" id="UP000681722">
    <property type="component" value="Unassembled WGS sequence"/>
</dbReference>
<evidence type="ECO:0000313" key="2">
    <source>
        <dbReference type="EMBL" id="CAF1577067.1"/>
    </source>
</evidence>
<protein>
    <submittedName>
        <fullName evidence="2">Uncharacterized protein</fullName>
    </submittedName>
</protein>
<sequence>MRILRSENNRKKAPTHGDVMNLTDVFNRLFIRSDPAIRKIITDSFAKHYIHSQAPTTTSQSLNEDDHILHKRDSAYYDIRLYIKQW</sequence>
<dbReference type="Proteomes" id="UP000682733">
    <property type="component" value="Unassembled WGS sequence"/>
</dbReference>
<feature type="non-terminal residue" evidence="2">
    <location>
        <position position="1"/>
    </location>
</feature>
<dbReference type="EMBL" id="CAJNOK010032645">
    <property type="protein sequence ID" value="CAF1486198.1"/>
    <property type="molecule type" value="Genomic_DNA"/>
</dbReference>
<evidence type="ECO:0000313" key="1">
    <source>
        <dbReference type="EMBL" id="CAF1486198.1"/>
    </source>
</evidence>
<evidence type="ECO:0000313" key="4">
    <source>
        <dbReference type="EMBL" id="CAF4442634.1"/>
    </source>
</evidence>
<dbReference type="AlphaFoldDB" id="A0A815YXE7"/>
<gene>
    <name evidence="2" type="ORF">GPM918_LOCUS40809</name>
    <name evidence="1" type="ORF">OVA965_LOCUS36286</name>
    <name evidence="4" type="ORF">SRO942_LOCUS41790</name>
    <name evidence="3" type="ORF">TMI583_LOCUS37295</name>
</gene>
<evidence type="ECO:0000313" key="5">
    <source>
        <dbReference type="Proteomes" id="UP000663829"/>
    </source>
</evidence>
<proteinExistence type="predicted"/>
<dbReference type="EMBL" id="CAJNOQ010030885">
    <property type="protein sequence ID" value="CAF1577067.1"/>
    <property type="molecule type" value="Genomic_DNA"/>
</dbReference>
<comment type="caution">
    <text evidence="2">The sequence shown here is derived from an EMBL/GenBank/DDBJ whole genome shotgun (WGS) entry which is preliminary data.</text>
</comment>
<dbReference type="Proteomes" id="UP000677228">
    <property type="component" value="Unassembled WGS sequence"/>
</dbReference>
<accession>A0A815YXE7</accession>
<organism evidence="2 5">
    <name type="scientific">Didymodactylos carnosus</name>
    <dbReference type="NCBI Taxonomy" id="1234261"/>
    <lineage>
        <taxon>Eukaryota</taxon>
        <taxon>Metazoa</taxon>
        <taxon>Spiralia</taxon>
        <taxon>Gnathifera</taxon>
        <taxon>Rotifera</taxon>
        <taxon>Eurotatoria</taxon>
        <taxon>Bdelloidea</taxon>
        <taxon>Philodinida</taxon>
        <taxon>Philodinidae</taxon>
        <taxon>Didymodactylos</taxon>
    </lineage>
</organism>
<evidence type="ECO:0000313" key="3">
    <source>
        <dbReference type="EMBL" id="CAF4276087.1"/>
    </source>
</evidence>
<dbReference type="EMBL" id="CAJOBA010054599">
    <property type="protein sequence ID" value="CAF4276087.1"/>
    <property type="molecule type" value="Genomic_DNA"/>
</dbReference>
<reference evidence="2" key="1">
    <citation type="submission" date="2021-02" db="EMBL/GenBank/DDBJ databases">
        <authorList>
            <person name="Nowell W R."/>
        </authorList>
    </citation>
    <scope>NUCLEOTIDE SEQUENCE</scope>
</reference>
<dbReference type="Proteomes" id="UP000663829">
    <property type="component" value="Unassembled WGS sequence"/>
</dbReference>